<proteinExistence type="predicted"/>
<gene>
    <name evidence="1" type="ORF">NTEN_LOCUS16876</name>
</gene>
<sequence length="163" mass="19539">MHHKAELCRMWNASPSCDEEEEWRLRRSCSFLRAESRRTFLPNFLNLFNNCRCRKTASESERRFYPEKRELLANLELQRPFWHLQVRSDDHRVRQGSDNRGIERLAPKAIADQADVAWQMGQHGRRRLIGWIRSAGNCPQGSRRRSFHTASPFEKCRVWRMRI</sequence>
<keyword evidence="2" id="KW-1185">Reference proteome</keyword>
<feature type="non-terminal residue" evidence="1">
    <location>
        <position position="163"/>
    </location>
</feature>
<protein>
    <submittedName>
        <fullName evidence="1">Uncharacterized protein</fullName>
    </submittedName>
</protein>
<name>A0A6H5HEQ6_9HEMI</name>
<evidence type="ECO:0000313" key="1">
    <source>
        <dbReference type="EMBL" id="CAB0012079.1"/>
    </source>
</evidence>
<dbReference type="Proteomes" id="UP000479000">
    <property type="component" value="Unassembled WGS sequence"/>
</dbReference>
<accession>A0A6H5HEQ6</accession>
<dbReference type="EMBL" id="CADCXU010024861">
    <property type="protein sequence ID" value="CAB0012079.1"/>
    <property type="molecule type" value="Genomic_DNA"/>
</dbReference>
<dbReference type="AlphaFoldDB" id="A0A6H5HEQ6"/>
<evidence type="ECO:0000313" key="2">
    <source>
        <dbReference type="Proteomes" id="UP000479000"/>
    </source>
</evidence>
<reference evidence="1 2" key="1">
    <citation type="submission" date="2020-02" db="EMBL/GenBank/DDBJ databases">
        <authorList>
            <person name="Ferguson B K."/>
        </authorList>
    </citation>
    <scope>NUCLEOTIDE SEQUENCE [LARGE SCALE GENOMIC DNA]</scope>
</reference>
<organism evidence="1 2">
    <name type="scientific">Nesidiocoris tenuis</name>
    <dbReference type="NCBI Taxonomy" id="355587"/>
    <lineage>
        <taxon>Eukaryota</taxon>
        <taxon>Metazoa</taxon>
        <taxon>Ecdysozoa</taxon>
        <taxon>Arthropoda</taxon>
        <taxon>Hexapoda</taxon>
        <taxon>Insecta</taxon>
        <taxon>Pterygota</taxon>
        <taxon>Neoptera</taxon>
        <taxon>Paraneoptera</taxon>
        <taxon>Hemiptera</taxon>
        <taxon>Heteroptera</taxon>
        <taxon>Panheteroptera</taxon>
        <taxon>Cimicomorpha</taxon>
        <taxon>Miridae</taxon>
        <taxon>Dicyphina</taxon>
        <taxon>Nesidiocoris</taxon>
    </lineage>
</organism>